<dbReference type="RefSeq" id="WP_094606726.1">
    <property type="nucleotide sequence ID" value="NZ_CP155573.1"/>
</dbReference>
<keyword evidence="1 3" id="KW-0378">Hydrolase</keyword>
<dbReference type="PROSITE" id="PS00893">
    <property type="entry name" value="NUDIX_BOX"/>
    <property type="match status" value="1"/>
</dbReference>
<evidence type="ECO:0000313" key="4">
    <source>
        <dbReference type="Proteomes" id="UP000216752"/>
    </source>
</evidence>
<protein>
    <submittedName>
        <fullName evidence="3">Nudix hydrolase</fullName>
        <ecNumber evidence="3">3.6.1.-</ecNumber>
    </submittedName>
</protein>
<dbReference type="Pfam" id="PF00293">
    <property type="entry name" value="NUDIX"/>
    <property type="match status" value="1"/>
</dbReference>
<name>A0ABZ3II44_9FIRM</name>
<dbReference type="Gene3D" id="3.90.79.10">
    <property type="entry name" value="Nucleoside Triphosphate Pyrophosphohydrolase"/>
    <property type="match status" value="1"/>
</dbReference>
<dbReference type="InterPro" id="IPR015797">
    <property type="entry name" value="NUDIX_hydrolase-like_dom_sf"/>
</dbReference>
<dbReference type="PROSITE" id="PS51462">
    <property type="entry name" value="NUDIX"/>
    <property type="match status" value="1"/>
</dbReference>
<dbReference type="PANTHER" id="PTHR10885">
    <property type="entry name" value="ISOPENTENYL-DIPHOSPHATE DELTA-ISOMERASE"/>
    <property type="match status" value="1"/>
</dbReference>
<feature type="domain" description="Nudix hydrolase" evidence="2">
    <location>
        <begin position="28"/>
        <end position="159"/>
    </location>
</feature>
<evidence type="ECO:0000313" key="3">
    <source>
        <dbReference type="EMBL" id="XFO65038.1"/>
    </source>
</evidence>
<dbReference type="InterPro" id="IPR020084">
    <property type="entry name" value="NUDIX_hydrolase_CS"/>
</dbReference>
<dbReference type="EMBL" id="CP155573">
    <property type="protein sequence ID" value="XFO65038.1"/>
    <property type="molecule type" value="Genomic_DNA"/>
</dbReference>
<dbReference type="InterPro" id="IPR000086">
    <property type="entry name" value="NUDIX_hydrolase_dom"/>
</dbReference>
<dbReference type="EC" id="3.6.1.-" evidence="3"/>
<organism evidence="3 4">
    <name type="scientific">Sporomusa silvacetica DSM 10669</name>
    <dbReference type="NCBI Taxonomy" id="1123289"/>
    <lineage>
        <taxon>Bacteria</taxon>
        <taxon>Bacillati</taxon>
        <taxon>Bacillota</taxon>
        <taxon>Negativicutes</taxon>
        <taxon>Selenomonadales</taxon>
        <taxon>Sporomusaceae</taxon>
        <taxon>Sporomusa</taxon>
    </lineage>
</organism>
<proteinExistence type="predicted"/>
<dbReference type="Proteomes" id="UP000216752">
    <property type="component" value="Chromosome"/>
</dbReference>
<evidence type="ECO:0000256" key="1">
    <source>
        <dbReference type="ARBA" id="ARBA00022801"/>
    </source>
</evidence>
<keyword evidence="4" id="KW-1185">Reference proteome</keyword>
<dbReference type="CDD" id="cd04693">
    <property type="entry name" value="NUDIX_Hydrolase"/>
    <property type="match status" value="1"/>
</dbReference>
<accession>A0ABZ3II44</accession>
<gene>
    <name evidence="3" type="ORF">SPSIL_011470</name>
</gene>
<reference evidence="3" key="1">
    <citation type="submission" date="2024-05" db="EMBL/GenBank/DDBJ databases">
        <title>Isolation and characterization of Sporomusa carbonis sp. nov., a carboxydotrophic hydrogenogen in the genus of Sporomusa isolated from a charcoal burning pile.</title>
        <authorList>
            <person name="Boeer T."/>
            <person name="Rosenbaum F."/>
            <person name="Eysell L."/>
            <person name="Mueller V."/>
            <person name="Daniel R."/>
            <person name="Poehlein A."/>
        </authorList>
    </citation>
    <scope>NUCLEOTIDE SEQUENCE [LARGE SCALE GENOMIC DNA]</scope>
    <source>
        <strain evidence="3">DSM 10669</strain>
    </source>
</reference>
<dbReference type="PANTHER" id="PTHR10885:SF0">
    <property type="entry name" value="ISOPENTENYL-DIPHOSPHATE DELTA-ISOMERASE"/>
    <property type="match status" value="1"/>
</dbReference>
<evidence type="ECO:0000259" key="2">
    <source>
        <dbReference type="PROSITE" id="PS51462"/>
    </source>
</evidence>
<dbReference type="GO" id="GO:0016787">
    <property type="term" value="F:hydrolase activity"/>
    <property type="evidence" value="ECO:0007669"/>
    <property type="project" value="UniProtKB-KW"/>
</dbReference>
<sequence length="165" mass="19044">MELWDVLDEQGNKTGKTIARGKPLRQNEYHLLVHVWMKNSKGEFLITKRTPSKKILPNMWETTVGAAIVGEDSLKAALREVKEELGINLTPKNGRYFFGLKRQHNFQAFIDVWLFKEEIDITKVIYQPEEVCGAKWATPSQIKSLINLGEFVDTFTYLKDLFKLA</sequence>
<dbReference type="SUPFAM" id="SSF55811">
    <property type="entry name" value="Nudix"/>
    <property type="match status" value="1"/>
</dbReference>